<dbReference type="Proteomes" id="UP000326169">
    <property type="component" value="Unassembled WGS sequence"/>
</dbReference>
<proteinExistence type="predicted"/>
<dbReference type="EMBL" id="BIMW01000002">
    <property type="protein sequence ID" value="GCE92098.1"/>
    <property type="molecule type" value="Genomic_DNA"/>
</dbReference>
<dbReference type="GeneID" id="301681113"/>
<evidence type="ECO:0008006" key="3">
    <source>
        <dbReference type="Google" id="ProtNLM"/>
    </source>
</evidence>
<comment type="caution">
    <text evidence="1">The sequence shown here is derived from an EMBL/GenBank/DDBJ whole genome shotgun (WGS) entry which is preliminary data.</text>
</comment>
<organism evidence="1 2">
    <name type="scientific">Limnospira platensis NIES-46</name>
    <dbReference type="NCBI Taxonomy" id="1236695"/>
    <lineage>
        <taxon>Bacteria</taxon>
        <taxon>Bacillati</taxon>
        <taxon>Cyanobacteriota</taxon>
        <taxon>Cyanophyceae</taxon>
        <taxon>Oscillatoriophycideae</taxon>
        <taxon>Oscillatoriales</taxon>
        <taxon>Sirenicapillariaceae</taxon>
        <taxon>Limnospira</taxon>
    </lineage>
</organism>
<sequence length="94" mass="10936">MKQPSQLTRLIWDFYRENEAELQQLRPLGQCKVYRRWGVLHIQCMNQDIADAVKSSPSLIQEPVVLMRLAHQIKISVKNTTVAVFDVNWDTIIA</sequence>
<evidence type="ECO:0000313" key="1">
    <source>
        <dbReference type="EMBL" id="GCE92098.1"/>
    </source>
</evidence>
<name>A0A5M3T298_LIMPL</name>
<protein>
    <recommendedName>
        <fullName evidence="3">Ribosomal protein L36</fullName>
    </recommendedName>
</protein>
<accession>A0A5M3T298</accession>
<reference evidence="1 2" key="1">
    <citation type="journal article" date="2019" name="J Genomics">
        <title>The Draft Genome of a Hydrogen-producing Cyanobacterium, Arthrospira platensis NIES-46.</title>
        <authorList>
            <person name="Suzuki S."/>
            <person name="Yamaguchi H."/>
            <person name="Kawachi M."/>
        </authorList>
    </citation>
    <scope>NUCLEOTIDE SEQUENCE [LARGE SCALE GENOMIC DNA]</scope>
    <source>
        <strain evidence="1 2">NIES-46</strain>
    </source>
</reference>
<dbReference type="RefSeq" id="WP_006620093.1">
    <property type="nucleotide sequence ID" value="NZ_BIMW01000002.1"/>
</dbReference>
<evidence type="ECO:0000313" key="2">
    <source>
        <dbReference type="Proteomes" id="UP000326169"/>
    </source>
</evidence>
<gene>
    <name evidence="1" type="ORF">NIES46_01330</name>
</gene>
<keyword evidence="2" id="KW-1185">Reference proteome</keyword>